<dbReference type="InterPro" id="IPR029071">
    <property type="entry name" value="Ubiquitin-like_domsf"/>
</dbReference>
<dbReference type="PROSITE" id="PS50053">
    <property type="entry name" value="UBIQUITIN_2"/>
    <property type="match status" value="1"/>
</dbReference>
<dbReference type="EMBL" id="JAIFTL010000221">
    <property type="protein sequence ID" value="KAG9321197.1"/>
    <property type="molecule type" value="Genomic_DNA"/>
</dbReference>
<evidence type="ECO:0000256" key="4">
    <source>
        <dbReference type="ARBA" id="ARBA00022786"/>
    </source>
</evidence>
<feature type="compositionally biased region" description="Acidic residues" evidence="8">
    <location>
        <begin position="421"/>
        <end position="435"/>
    </location>
</feature>
<dbReference type="GO" id="GO:0016579">
    <property type="term" value="P:protein deubiquitination"/>
    <property type="evidence" value="ECO:0007669"/>
    <property type="project" value="InterPro"/>
</dbReference>
<evidence type="ECO:0000259" key="9">
    <source>
        <dbReference type="PROSITE" id="PS50053"/>
    </source>
</evidence>
<dbReference type="GO" id="GO:0070628">
    <property type="term" value="F:proteasome binding"/>
    <property type="evidence" value="ECO:0007669"/>
    <property type="project" value="TreeGrafter"/>
</dbReference>
<dbReference type="Gene3D" id="3.40.50.1010">
    <property type="entry name" value="5'-nuclease"/>
    <property type="match status" value="1"/>
</dbReference>
<dbReference type="Proteomes" id="UP000717515">
    <property type="component" value="Unassembled WGS sequence"/>
</dbReference>
<dbReference type="Gene3D" id="3.10.20.90">
    <property type="entry name" value="Phosphatidylinositol 3-kinase Catalytic Subunit, Chain A, domain 1"/>
    <property type="match status" value="1"/>
</dbReference>
<feature type="region of interest" description="Disordered" evidence="8">
    <location>
        <begin position="824"/>
        <end position="850"/>
    </location>
</feature>
<dbReference type="GO" id="GO:0043161">
    <property type="term" value="P:proteasome-mediated ubiquitin-dependent protein catabolic process"/>
    <property type="evidence" value="ECO:0007669"/>
    <property type="project" value="InterPro"/>
</dbReference>
<sequence>MSLCSDISQPFRTTNPVNFPSFVWTCWEHFFITVRQAYSGKHHDDAHAILEKAFTKLGPKETLVLYLDGAPALAKALTTANREENRRADLDVAEKNLQEFETLITANLRLRKRHFVAVSKPLQKAFYWDLPARQAFAQYLKARGWMVVECETEADLRIGNDCQPGDVVVTRDSDLLIYPKVACIWRPFSKERVLVYRVNDVLASLQTLVASAITLPEQGQTYITIKAKFKELCETRVERRFTNKSTALVNGESKSDVDTRLPKPFTTIDKQNPAKAHQYLPATAPKCALSLPKSNQHLLFRCNTFSSIGRSRHSSQVCCLHLKMQKAPTPIKPEISEDDRFGLKEMRNALTFEHPMVILDLAWETKRQCQMLIGLHLEDLFYPPPTPGAPRPATPLADTTERDRLILDNLCPRLSSMEMADSGDDDDNNAEDGENDGTNAPFIRSFLTFLYSGNMPTNSKTGAAVNTFICRLQEMGHLERLEVAKTDIVKNIKEYTPSFIVRSVASQLSAEIKRHYRHRSVKVAEKIQAMIKKEQLRSNQAIDMTQQQPAIQIFVRANATAGRPWCISPLSSDEHGFMTFTEIELGAFLHKRKELHPVLKELIGVDQQRQLAQAELLKEAGVAAAIRVVEPGELQAHINTLRSDGFDPRTYQEKGYFLSGSVKTDGYQLQLLAFKVRELNSVKYKRYTSEVLPDRLLTTIAGTSDHLTEVRNVFKTPVDVERLLGCPPPPPDETDKVSYLGIDLDQAFMVGAYAHLPQDKNPKVGKRRERKKRGSRGRRNRGSGHGRKSVSRAGRQRHINLAANQKAVARPTLRFRTWMEQQKCTDLKLPSNPSTTHTESAASSTANQPLTNSTVEAASGALSIREIESAIPPRRGDEANYKDHVRYCQAHKACLDMFYNGKGYKFKKYKRMSKKARAKEHERLADALLHMVGGSIGEQRKEENKVVIGVGLGRFSSNSRLSSLHGTFESYFIHKSRSLGYLVIGVNEFYTSKRCPKCEQFVAQAGNIRRLYCARCKKYIHRDVFAGHNIVNILRSYVERQERPLYLHPIDKDGRHPWLQEDSSGSNAGGSSRKRHAEDKGHAGAENSGKRTKATEQKACAGQVPSTSVTSFEPLQRDFHYCCLLSLSISSSAALTLLHTSIMPPANTIKVNVKWSGKKFDDIELNLDEPGLVFKAQLFALTGVEPDRQKIIAKGGMLKDDTDMSKLGLKAGHNFMMMGTAGELPKAPEKKTLFAEDMTEATLNKAMDVPVGLMNLGNTCYMNATLQCLRVVPELVQDLQKYEGGVNNMDPGSNMTASLRDLYRQLNASGHGVMPAGFLTYLRKAFPQFSQQGRDGVWMQQDAEECWSQLISTLKVKLPPHTEGTQNVIHQFMQGEFTTTLKCEEAPEEAVVVTKEAFAKLDCHISINVNYLHNGILESLDQKIEKNSATLGRSAVYSKSQRISRLPAYLTVNFVRFFWKPTEQVKAKILRKVKFPFDLDASQFCTPELQAKLTHTKGKLRELDNAEVALKRRQRLDKEAGRMDTDDVSEEQKAVEEAQVALESSLDPELVKDVGSNPSGQYELAAVLTHIGRTADSGHYIGWARKGDTDEWYKYDDDKVSPVSKDDIMKLDGGGDFHVAYMALYRARSFKPKTKPATAEA</sequence>
<dbReference type="SUPFAM" id="SSF54236">
    <property type="entry name" value="Ubiquitin-like"/>
    <property type="match status" value="1"/>
</dbReference>
<dbReference type="PROSITE" id="PS00973">
    <property type="entry name" value="USP_2"/>
    <property type="match status" value="1"/>
</dbReference>
<protein>
    <recommendedName>
        <fullName evidence="2">ubiquitinyl hydrolase 1</fullName>
        <ecNumber evidence="2">3.4.19.12</ecNumber>
    </recommendedName>
</protein>
<gene>
    <name evidence="11" type="ORF">KVV02_005382</name>
</gene>
<reference evidence="11" key="1">
    <citation type="submission" date="2021-07" db="EMBL/GenBank/DDBJ databases">
        <title>Draft genome of Mortierella alpina, strain LL118, isolated from an aspen leaf litter sample.</title>
        <authorList>
            <person name="Yang S."/>
            <person name="Vinatzer B.A."/>
        </authorList>
    </citation>
    <scope>NUCLEOTIDE SEQUENCE</scope>
    <source>
        <strain evidence="11">LL118</strain>
    </source>
</reference>
<feature type="region of interest" description="Disordered" evidence="8">
    <location>
        <begin position="417"/>
        <end position="438"/>
    </location>
</feature>
<feature type="domain" description="Ubiquitin-like" evidence="9">
    <location>
        <begin position="1149"/>
        <end position="1218"/>
    </location>
</feature>
<dbReference type="SMART" id="SM00213">
    <property type="entry name" value="UBQ"/>
    <property type="match status" value="1"/>
</dbReference>
<evidence type="ECO:0000256" key="5">
    <source>
        <dbReference type="ARBA" id="ARBA00022801"/>
    </source>
</evidence>
<feature type="domain" description="USP" evidence="10">
    <location>
        <begin position="1251"/>
        <end position="1628"/>
    </location>
</feature>
<keyword evidence="5" id="KW-0378">Hydrolase</keyword>
<keyword evidence="7" id="KW-0238">DNA-binding</keyword>
<evidence type="ECO:0000256" key="6">
    <source>
        <dbReference type="ARBA" id="ARBA00022807"/>
    </source>
</evidence>
<evidence type="ECO:0000256" key="2">
    <source>
        <dbReference type="ARBA" id="ARBA00012759"/>
    </source>
</evidence>
<dbReference type="Pfam" id="PF00240">
    <property type="entry name" value="ubiquitin"/>
    <property type="match status" value="1"/>
</dbReference>
<dbReference type="PANTHER" id="PTHR43982">
    <property type="entry name" value="UBIQUITIN CARBOXYL-TERMINAL HYDROLASE"/>
    <property type="match status" value="1"/>
</dbReference>
<name>A0A9P7ZYR9_MORAP</name>
<dbReference type="InterPro" id="IPR029060">
    <property type="entry name" value="PIN-like_dom_sf"/>
</dbReference>
<dbReference type="Pfam" id="PF07282">
    <property type="entry name" value="Cas12f1-like_TNB"/>
    <property type="match status" value="1"/>
</dbReference>
<dbReference type="GO" id="GO:0003677">
    <property type="term" value="F:DNA binding"/>
    <property type="evidence" value="ECO:0007669"/>
    <property type="project" value="UniProtKB-KW"/>
</dbReference>
<evidence type="ECO:0000256" key="8">
    <source>
        <dbReference type="SAM" id="MobiDB-lite"/>
    </source>
</evidence>
<dbReference type="CDD" id="cd02657">
    <property type="entry name" value="Peptidase_C19A"/>
    <property type="match status" value="1"/>
</dbReference>
<dbReference type="SUPFAM" id="SSF88723">
    <property type="entry name" value="PIN domain-like"/>
    <property type="match status" value="1"/>
</dbReference>
<feature type="region of interest" description="Disordered" evidence="8">
    <location>
        <begin position="755"/>
        <end position="798"/>
    </location>
</feature>
<comment type="catalytic activity">
    <reaction evidence="1">
        <text>Thiol-dependent hydrolysis of ester, thioester, amide, peptide and isopeptide bonds formed by the C-terminal Gly of ubiquitin (a 76-residue protein attached to proteins as an intracellular targeting signal).</text>
        <dbReference type="EC" id="3.4.19.12"/>
    </reaction>
</comment>
<dbReference type="PROSITE" id="PS00972">
    <property type="entry name" value="USP_1"/>
    <property type="match status" value="1"/>
</dbReference>
<proteinExistence type="predicted"/>
<dbReference type="CDD" id="cd16104">
    <property type="entry name" value="Ubl_USP14_like"/>
    <property type="match status" value="1"/>
</dbReference>
<dbReference type="InterPro" id="IPR044635">
    <property type="entry name" value="UBP14-like"/>
</dbReference>
<dbReference type="GO" id="GO:0061136">
    <property type="term" value="P:regulation of proteasomal protein catabolic process"/>
    <property type="evidence" value="ECO:0007669"/>
    <property type="project" value="TreeGrafter"/>
</dbReference>
<evidence type="ECO:0000259" key="10">
    <source>
        <dbReference type="PROSITE" id="PS50235"/>
    </source>
</evidence>
<dbReference type="Gene3D" id="3.90.70.10">
    <property type="entry name" value="Cysteine proteinases"/>
    <property type="match status" value="1"/>
</dbReference>
<evidence type="ECO:0000256" key="3">
    <source>
        <dbReference type="ARBA" id="ARBA00022670"/>
    </source>
</evidence>
<feature type="compositionally biased region" description="Low complexity" evidence="8">
    <location>
        <begin position="834"/>
        <end position="846"/>
    </location>
</feature>
<feature type="compositionally biased region" description="Basic residues" evidence="8">
    <location>
        <begin position="763"/>
        <end position="798"/>
    </location>
</feature>
<keyword evidence="4" id="KW-0833">Ubl conjugation pathway</keyword>
<dbReference type="InterPro" id="IPR018200">
    <property type="entry name" value="USP_CS"/>
</dbReference>
<dbReference type="InterPro" id="IPR010095">
    <property type="entry name" value="Cas12f1-like_TNB"/>
</dbReference>
<dbReference type="InterPro" id="IPR001394">
    <property type="entry name" value="Peptidase_C19_UCH"/>
</dbReference>
<keyword evidence="6" id="KW-0788">Thiol protease</keyword>
<dbReference type="InterPro" id="IPR028889">
    <property type="entry name" value="USP"/>
</dbReference>
<dbReference type="PROSITE" id="PS50235">
    <property type="entry name" value="USP_3"/>
    <property type="match status" value="1"/>
</dbReference>
<evidence type="ECO:0000313" key="12">
    <source>
        <dbReference type="Proteomes" id="UP000717515"/>
    </source>
</evidence>
<dbReference type="GO" id="GO:0004843">
    <property type="term" value="F:cysteine-type deubiquitinase activity"/>
    <property type="evidence" value="ECO:0007669"/>
    <property type="project" value="UniProtKB-EC"/>
</dbReference>
<dbReference type="SUPFAM" id="SSF54001">
    <property type="entry name" value="Cysteine proteinases"/>
    <property type="match status" value="1"/>
</dbReference>
<feature type="region of interest" description="Disordered" evidence="8">
    <location>
        <begin position="1056"/>
        <end position="1100"/>
    </location>
</feature>
<evidence type="ECO:0000256" key="7">
    <source>
        <dbReference type="ARBA" id="ARBA00023125"/>
    </source>
</evidence>
<dbReference type="PANTHER" id="PTHR43982:SF1">
    <property type="entry name" value="UBIQUITIN CARBOXYL-TERMINAL HYDROLASE 14"/>
    <property type="match status" value="1"/>
</dbReference>
<feature type="compositionally biased region" description="Polar residues" evidence="8">
    <location>
        <begin position="1061"/>
        <end position="1070"/>
    </location>
</feature>
<dbReference type="EC" id="3.4.19.12" evidence="2"/>
<organism evidence="11 12">
    <name type="scientific">Mortierella alpina</name>
    <name type="common">Oleaginous fungus</name>
    <name type="synonym">Mortierella renispora</name>
    <dbReference type="NCBI Taxonomy" id="64518"/>
    <lineage>
        <taxon>Eukaryota</taxon>
        <taxon>Fungi</taxon>
        <taxon>Fungi incertae sedis</taxon>
        <taxon>Mucoromycota</taxon>
        <taxon>Mortierellomycotina</taxon>
        <taxon>Mortierellomycetes</taxon>
        <taxon>Mortierellales</taxon>
        <taxon>Mortierellaceae</taxon>
        <taxon>Mortierella</taxon>
    </lineage>
</organism>
<evidence type="ECO:0000256" key="1">
    <source>
        <dbReference type="ARBA" id="ARBA00000707"/>
    </source>
</evidence>
<dbReference type="Pfam" id="PF00443">
    <property type="entry name" value="UCH"/>
    <property type="match status" value="1"/>
</dbReference>
<evidence type="ECO:0000313" key="11">
    <source>
        <dbReference type="EMBL" id="KAG9321197.1"/>
    </source>
</evidence>
<comment type="caution">
    <text evidence="11">The sequence shown here is derived from an EMBL/GenBank/DDBJ whole genome shotgun (WGS) entry which is preliminary data.</text>
</comment>
<dbReference type="InterPro" id="IPR000626">
    <property type="entry name" value="Ubiquitin-like_dom"/>
</dbReference>
<keyword evidence="3" id="KW-0645">Protease</keyword>
<accession>A0A9P7ZYR9</accession>
<dbReference type="InterPro" id="IPR038765">
    <property type="entry name" value="Papain-like_cys_pep_sf"/>
</dbReference>